<evidence type="ECO:0000256" key="2">
    <source>
        <dbReference type="ARBA" id="ARBA00023015"/>
    </source>
</evidence>
<name>A0A4Z1C261_9ACTN</name>
<dbReference type="InterPro" id="IPR036388">
    <property type="entry name" value="WH-like_DNA-bd_sf"/>
</dbReference>
<gene>
    <name evidence="7" type="ORF">EXE59_01810</name>
</gene>
<dbReference type="NCBIfam" id="TIGR03298">
    <property type="entry name" value="argP"/>
    <property type="match status" value="1"/>
</dbReference>
<dbReference type="SUPFAM" id="SSF53850">
    <property type="entry name" value="Periplasmic binding protein-like II"/>
    <property type="match status" value="1"/>
</dbReference>
<accession>A0A4Z1C261</accession>
<dbReference type="PANTHER" id="PTHR30579">
    <property type="entry name" value="TRANSCRIPTIONAL REGULATOR"/>
    <property type="match status" value="1"/>
</dbReference>
<keyword evidence="5" id="KW-0804">Transcription</keyword>
<dbReference type="PROSITE" id="PS50931">
    <property type="entry name" value="HTH_LYSR"/>
    <property type="match status" value="1"/>
</dbReference>
<keyword evidence="3 7" id="KW-0238">DNA-binding</keyword>
<dbReference type="RefSeq" id="WP_135837366.1">
    <property type="nucleotide sequence ID" value="NZ_SRRO01000001.1"/>
</dbReference>
<dbReference type="NCBIfam" id="NF002964">
    <property type="entry name" value="PRK03635.1"/>
    <property type="match status" value="1"/>
</dbReference>
<dbReference type="SUPFAM" id="SSF46785">
    <property type="entry name" value="Winged helix' DNA-binding domain"/>
    <property type="match status" value="1"/>
</dbReference>
<sequence length="297" mass="32441">MRVGIEALETLMAVCDEGTFGGAAARLHITTGAVSQRIAGLEKQIGHPVVVRRQPVSATHVGRELLRLARQSLLLQQEAGVRLAEELHATEPSIRLSLAVNADSLSTWFQPVVQAIAAEGRLLLDLRIEDQDRTGDLLRSGTVLAAVTTDAEAGAGCTTESLGWMRYLPVCSPAIAPAAGQELDEYLGTVPMLQFDSLDALPLQFMDQFGVTTPPSAHFIPSNREYFDAVRLGLGWSVLPEDQVHSALEDEDLVLLHPTASVDVALHWQRWRISSATLDQVTDLVRQAAHRRLRRTH</sequence>
<comment type="caution">
    <text evidence="7">The sequence shown here is derived from an EMBL/GenBank/DDBJ whole genome shotgun (WGS) entry which is preliminary data.</text>
</comment>
<evidence type="ECO:0000256" key="4">
    <source>
        <dbReference type="ARBA" id="ARBA00023159"/>
    </source>
</evidence>
<dbReference type="Gene3D" id="3.40.190.290">
    <property type="match status" value="1"/>
</dbReference>
<dbReference type="InterPro" id="IPR050176">
    <property type="entry name" value="LTTR"/>
</dbReference>
<evidence type="ECO:0000313" key="8">
    <source>
        <dbReference type="Proteomes" id="UP000297496"/>
    </source>
</evidence>
<dbReference type="AlphaFoldDB" id="A0A4Z1C261"/>
<dbReference type="InterPro" id="IPR000847">
    <property type="entry name" value="LysR_HTH_N"/>
</dbReference>
<dbReference type="EMBL" id="SRRO01000001">
    <property type="protein sequence ID" value="TGN62822.1"/>
    <property type="molecule type" value="Genomic_DNA"/>
</dbReference>
<evidence type="ECO:0000256" key="1">
    <source>
        <dbReference type="ARBA" id="ARBA00009437"/>
    </source>
</evidence>
<dbReference type="Gene3D" id="1.10.10.10">
    <property type="entry name" value="Winged helix-like DNA-binding domain superfamily/Winged helix DNA-binding domain"/>
    <property type="match status" value="1"/>
</dbReference>
<dbReference type="GO" id="GO:0003677">
    <property type="term" value="F:DNA binding"/>
    <property type="evidence" value="ECO:0007669"/>
    <property type="project" value="UniProtKB-KW"/>
</dbReference>
<evidence type="ECO:0000256" key="5">
    <source>
        <dbReference type="ARBA" id="ARBA00023163"/>
    </source>
</evidence>
<keyword evidence="2" id="KW-0805">Transcription regulation</keyword>
<dbReference type="InterPro" id="IPR005119">
    <property type="entry name" value="LysR_subst-bd"/>
</dbReference>
<dbReference type="InterPro" id="IPR017685">
    <property type="entry name" value="ArgP"/>
</dbReference>
<dbReference type="PANTHER" id="PTHR30579:SF2">
    <property type="entry name" value="HTH-TYPE TRANSCRIPTIONAL REGULATOR ARGP"/>
    <property type="match status" value="1"/>
</dbReference>
<reference evidence="7 8" key="1">
    <citation type="submission" date="2019-04" db="EMBL/GenBank/DDBJ databases">
        <title>Three New Species of Nocardioides, Nocardioides euryhalodurans sp. nov., Nocardioides seonyuensis sp. nov. and Nocardioides eburneoflavus sp. nov. Isolated from Soil.</title>
        <authorList>
            <person name="Roh S.G."/>
            <person name="Lee C."/>
            <person name="Kim M.-K."/>
            <person name="Kim S.B."/>
        </authorList>
    </citation>
    <scope>NUCLEOTIDE SEQUENCE [LARGE SCALE GENOMIC DNA]</scope>
    <source>
        <strain evidence="7 8">MMS17-SY213</strain>
    </source>
</reference>
<dbReference type="OrthoDB" id="3252676at2"/>
<dbReference type="GO" id="GO:0003700">
    <property type="term" value="F:DNA-binding transcription factor activity"/>
    <property type="evidence" value="ECO:0007669"/>
    <property type="project" value="InterPro"/>
</dbReference>
<evidence type="ECO:0000313" key="7">
    <source>
        <dbReference type="EMBL" id="TGN62822.1"/>
    </source>
</evidence>
<evidence type="ECO:0000259" key="6">
    <source>
        <dbReference type="PROSITE" id="PS50931"/>
    </source>
</evidence>
<dbReference type="Proteomes" id="UP000297496">
    <property type="component" value="Unassembled WGS sequence"/>
</dbReference>
<organism evidence="7 8">
    <name type="scientific">Nocardioides eburneiflavus</name>
    <dbReference type="NCBI Taxonomy" id="2518372"/>
    <lineage>
        <taxon>Bacteria</taxon>
        <taxon>Bacillati</taxon>
        <taxon>Actinomycetota</taxon>
        <taxon>Actinomycetes</taxon>
        <taxon>Propionibacteriales</taxon>
        <taxon>Nocardioidaceae</taxon>
        <taxon>Nocardioides</taxon>
    </lineage>
</organism>
<protein>
    <submittedName>
        <fullName evidence="7">ArgP/LysG family DNA-binding transcriptional regulator</fullName>
    </submittedName>
</protein>
<dbReference type="Pfam" id="PF00126">
    <property type="entry name" value="HTH_1"/>
    <property type="match status" value="1"/>
</dbReference>
<evidence type="ECO:0000256" key="3">
    <source>
        <dbReference type="ARBA" id="ARBA00023125"/>
    </source>
</evidence>
<dbReference type="Pfam" id="PF03466">
    <property type="entry name" value="LysR_substrate"/>
    <property type="match status" value="1"/>
</dbReference>
<keyword evidence="4" id="KW-0010">Activator</keyword>
<proteinExistence type="inferred from homology"/>
<dbReference type="InterPro" id="IPR036390">
    <property type="entry name" value="WH_DNA-bd_sf"/>
</dbReference>
<feature type="domain" description="HTH lysR-type" evidence="6">
    <location>
        <begin position="3"/>
        <end position="59"/>
    </location>
</feature>
<keyword evidence="8" id="KW-1185">Reference proteome</keyword>
<comment type="similarity">
    <text evidence="1">Belongs to the LysR transcriptional regulatory family.</text>
</comment>